<evidence type="ECO:0000256" key="3">
    <source>
        <dbReference type="ARBA" id="ARBA00004906"/>
    </source>
</evidence>
<dbReference type="SMART" id="SM01197">
    <property type="entry name" value="FANCL_C"/>
    <property type="match status" value="1"/>
</dbReference>
<evidence type="ECO:0000256" key="4">
    <source>
        <dbReference type="ARBA" id="ARBA00007997"/>
    </source>
</evidence>
<dbReference type="SUPFAM" id="SSF48371">
    <property type="entry name" value="ARM repeat"/>
    <property type="match status" value="1"/>
</dbReference>
<evidence type="ECO:0000256" key="10">
    <source>
        <dbReference type="ARBA" id="ARBA00022737"/>
    </source>
</evidence>
<dbReference type="SUPFAM" id="SSF57850">
    <property type="entry name" value="RING/U-box"/>
    <property type="match status" value="1"/>
</dbReference>
<dbReference type="GO" id="GO:1990116">
    <property type="term" value="P:ribosome-associated ubiquitin-dependent protein catabolic process"/>
    <property type="evidence" value="ECO:0007669"/>
    <property type="project" value="UniProtKB-UniRule"/>
</dbReference>
<keyword evidence="11 15" id="KW-0863">Zinc-finger</keyword>
<dbReference type="InterPro" id="IPR001841">
    <property type="entry name" value="Znf_RING"/>
</dbReference>
<dbReference type="SMART" id="SM00184">
    <property type="entry name" value="RING"/>
    <property type="match status" value="1"/>
</dbReference>
<comment type="similarity">
    <text evidence="4 16">Belongs to the LTN1 family.</text>
</comment>
<accession>A0A8H8QUX3</accession>
<reference evidence="18 19" key="1">
    <citation type="submission" date="2018-05" db="EMBL/GenBank/DDBJ databases">
        <title>Genome sequencing and assembly of the regulated plant pathogen Lachnellula willkommii and related sister species for the development of diagnostic species identification markers.</title>
        <authorList>
            <person name="Giroux E."/>
            <person name="Bilodeau G."/>
        </authorList>
    </citation>
    <scope>NUCLEOTIDE SEQUENCE [LARGE SCALE GENOMIC DNA]</scope>
    <source>
        <strain evidence="18 19">CBS 185.66</strain>
    </source>
</reference>
<dbReference type="InterPro" id="IPR054477">
    <property type="entry name" value="LTN1_E3_ligase_6th"/>
</dbReference>
<dbReference type="PROSITE" id="PS50089">
    <property type="entry name" value="ZF_RING_2"/>
    <property type="match status" value="1"/>
</dbReference>
<dbReference type="GO" id="GO:0008270">
    <property type="term" value="F:zinc ion binding"/>
    <property type="evidence" value="ECO:0007669"/>
    <property type="project" value="UniProtKB-KW"/>
</dbReference>
<dbReference type="InterPro" id="IPR013083">
    <property type="entry name" value="Znf_RING/FYVE/PHD"/>
</dbReference>
<dbReference type="InterPro" id="IPR054476">
    <property type="entry name" value="Ltn1_N"/>
</dbReference>
<evidence type="ECO:0000256" key="14">
    <source>
        <dbReference type="ARBA" id="ARBA00055150"/>
    </source>
</evidence>
<protein>
    <recommendedName>
        <fullName evidence="6 16">E3 ubiquitin-protein ligase listerin</fullName>
        <ecNumber evidence="5 16">2.3.2.27</ecNumber>
    </recommendedName>
    <alternativeName>
        <fullName evidence="16">RING-type E3 ubiquitin transferase listerin</fullName>
    </alternativeName>
</protein>
<dbReference type="PANTHER" id="PTHR12389">
    <property type="entry name" value="ZINC FINGER PROTEIN 294"/>
    <property type="match status" value="1"/>
</dbReference>
<comment type="function">
    <text evidence="14">E3 ubiquitin-protein ligase component of the ribosome quality control complex (RQC), a ribosome-associated complex that mediates ubiquitination and extraction of incompletely synthesized nascent chains for proteasomal degradation. Mediates ubiquitination of proteins derived from mRNAs lacking stop codons (non-stop proteins) and other translation arrest products induced by poly-lysine sequences and tandem rare codons. Ubiquitination leads to CDC48 recruitment for extraction and degradation of the incomplete translation product. May indirectly play a role in chromatin function and transcription.</text>
</comment>
<dbReference type="InterPro" id="IPR057030">
    <property type="entry name" value="TPR_Rkr-1"/>
</dbReference>
<dbReference type="OrthoDB" id="6108at2759"/>
<keyword evidence="8 16" id="KW-0808">Transferase</keyword>
<evidence type="ECO:0000256" key="7">
    <source>
        <dbReference type="ARBA" id="ARBA00022490"/>
    </source>
</evidence>
<keyword evidence="12 16" id="KW-0833">Ubl conjugation pathway</keyword>
<evidence type="ECO:0000256" key="16">
    <source>
        <dbReference type="RuleBase" id="RU367090"/>
    </source>
</evidence>
<dbReference type="RefSeq" id="XP_031002070.1">
    <property type="nucleotide sequence ID" value="XM_031153176.1"/>
</dbReference>
<dbReference type="InterPro" id="IPR039795">
    <property type="entry name" value="LTN1/Rkr1"/>
</dbReference>
<dbReference type="GO" id="GO:1990112">
    <property type="term" value="C:RQC complex"/>
    <property type="evidence" value="ECO:0007669"/>
    <property type="project" value="UniProtKB-UniRule"/>
</dbReference>
<dbReference type="Pfam" id="PF23009">
    <property type="entry name" value="UBC_like"/>
    <property type="match status" value="1"/>
</dbReference>
<feature type="domain" description="RING-type" evidence="17">
    <location>
        <begin position="1549"/>
        <end position="1595"/>
    </location>
</feature>
<sequence>MSKNQFKTTASSSRAAFAPSTGFGAFGSTAAASKLSYLVELPNLTSISDPNLIVAFRGLRKPDTTTKLRSLNTITAYVEEQSALENGGVENPVLEAWYQVHFYPRLSIANDRRVREASHSLQAALLKAAGKRMVKYIPRIIGTWLAGCYDKDTLVSRAAQLGIETFLDTDEKMTQFWKRGQPQILEYAQEASQETSATLSDERNTASDDSMEVFYRVQCSSLSLVTNLLLKLKVEDITACQSTYEAYFSDKSIWYYAASPDSSLRRVACNMLVACLEKQPNIVMQKIESISTGYIASALRESQSTTALLLLQTLEKLTVRHPKVWDGPYRVSKEKFPSSFDILRRFVKKGSHSCPPKYWSSLQLLVHRLPSKILPSKADAALDFLASLKKGIEGEPRQHLAQAWSSYFDIASVLVKNIPDVKDQNAVVKDRIVRLFDEYFSGEILVPTSALAEAYYILLSNTNLGGSEECLLEHLTSFSNSLAQQIRKSLEVATEDAEQHVKNQRHIIQMGHRWFVLLADILRPNSSQDHADKIVIPSRQVFIAAIETIISEDGKAYSAAAIVEMVLRFAPVLVDDETKDSMRTLVLATFEKCWEATINYLVDVRPRNSTFVVLKGLIEYDSAAKLSRAHHGLQTLLLDANTRSLQGESDARSLVETAIQFDCFADTSVSALIQELLRHLNPKNYDVLSERSEVALKTLECISVKRPRLLYQDQDTQMELNTILLGLIETSDDEIAPRALKLKSDVDKIRPSTGPTEQNFMLRLIRNNLELDSEDPRLLFIDTLVSQATIVRESSGDSVSAVDFFPDVQKWSEALKAPLNLPPNPALGVMRPMAGAAFLAAPPLVDGTLTVATEALPFSVLVRMARYTSKLVDDMDIVTCLPKILLVELLHSLLLTVELLSDRIELFPDGRLPEGVMDYDATSDLVFSKFLSPEIIKAHRWKPQNTANPDGDMGRVVKSLSANLIESARSTSPSAYYASKALNHLLTRVLDAHKCSIADCDANLTESGVVLLETKDTLANIGILSGFNTNLAKSKVASNLCNKLVSAIVDASPQSEKTLGSLVLLNTALAVYDEEEDVIPVSTNRLVFAVRQILSWSEDLASTDSRLASEACHALQRLLPAIKDVYGTYWETALEFCISIWESDVNGELTDDIIPMVGMSLKLYSVLRKIQEPNDDLLEALSSNRNRISLGLVHLLKLQRPMNHKPLEFVDTILLRELREISTDDLQDLSDFYLVLSSDNRKLQSAAFHMLQSGIPSVQQQLSVDVLLEKRDARLPDELLSLLLNSPSFGTYSDGQLREFPTDIRCYLLSWYLVYFSFSNASLKVRNDYAEILKTEQVIDPLLVFLFDVMGHSAGAPLDLERWGFTNTTWGYDLWDPMVDTDPERDMQWLLVNIWFMCLKYTPDLAKTWFLALKSKQTTLAVSTWTEKYFSPSLISDAKDVATKWDEAQEVSDDEKKLIVRVSRNSPNITVGYEIDELMMSIVMILPSNYPLDRVDVKGVNRVAVKESTWNGWMRTIQGATMFNNGTVADGLTVFKKNIFAALKGQTECSICYSIISSDKRMPDKRCQTCKNLFHANCLFKWFASSNASTCPMCRQPFGYAATSVAQRVRDNFAA</sequence>
<evidence type="ECO:0000256" key="9">
    <source>
        <dbReference type="ARBA" id="ARBA00022723"/>
    </source>
</evidence>
<gene>
    <name evidence="18" type="primary">rkr1</name>
    <name evidence="18" type="ORF">LHYA1_G008256</name>
</gene>
<dbReference type="FunFam" id="3.30.40.10:FF:000038">
    <property type="entry name" value="E3 ubiquitin-protein ligase listerin"/>
    <property type="match status" value="1"/>
</dbReference>
<dbReference type="GO" id="GO:0016567">
    <property type="term" value="P:protein ubiquitination"/>
    <property type="evidence" value="ECO:0007669"/>
    <property type="project" value="UniProtKB-UniPathway"/>
</dbReference>
<keyword evidence="13 16" id="KW-0862">Zinc</keyword>
<dbReference type="InterPro" id="IPR039804">
    <property type="entry name" value="RING-CH-C4HC3_LTN1"/>
</dbReference>
<dbReference type="GO" id="GO:0061630">
    <property type="term" value="F:ubiquitin protein ligase activity"/>
    <property type="evidence" value="ECO:0007669"/>
    <property type="project" value="UniProtKB-UniRule"/>
</dbReference>
<evidence type="ECO:0000256" key="8">
    <source>
        <dbReference type="ARBA" id="ARBA00022679"/>
    </source>
</evidence>
<evidence type="ECO:0000256" key="1">
    <source>
        <dbReference type="ARBA" id="ARBA00000900"/>
    </source>
</evidence>
<dbReference type="PANTHER" id="PTHR12389:SF0">
    <property type="entry name" value="E3 UBIQUITIN-PROTEIN LIGASE LISTERIN"/>
    <property type="match status" value="1"/>
</dbReference>
<comment type="subunit">
    <text evidence="16">Component of the ribosome quality control complex (RQC).</text>
</comment>
<dbReference type="GeneID" id="41988454"/>
<keyword evidence="19" id="KW-1185">Reference proteome</keyword>
<comment type="caution">
    <text evidence="18">The sequence shown here is derived from an EMBL/GenBank/DDBJ whole genome shotgun (WGS) entry which is preliminary data.</text>
</comment>
<dbReference type="Gene3D" id="3.30.40.10">
    <property type="entry name" value="Zinc/RING finger domain, C3HC4 (zinc finger)"/>
    <property type="match status" value="1"/>
</dbReference>
<dbReference type="GO" id="GO:0005829">
    <property type="term" value="C:cytosol"/>
    <property type="evidence" value="ECO:0007669"/>
    <property type="project" value="UniProtKB-SubCell"/>
</dbReference>
<dbReference type="Pfam" id="PF13639">
    <property type="entry name" value="zf-RING_2"/>
    <property type="match status" value="1"/>
</dbReference>
<dbReference type="GO" id="GO:0072344">
    <property type="term" value="P:rescue of stalled ribosome"/>
    <property type="evidence" value="ECO:0007669"/>
    <property type="project" value="UniProtKB-UniRule"/>
</dbReference>
<evidence type="ECO:0000256" key="11">
    <source>
        <dbReference type="ARBA" id="ARBA00022771"/>
    </source>
</evidence>
<keyword evidence="7" id="KW-0963">Cytoplasm</keyword>
<evidence type="ECO:0000256" key="12">
    <source>
        <dbReference type="ARBA" id="ARBA00022786"/>
    </source>
</evidence>
<dbReference type="EMBL" id="QGMH01000190">
    <property type="protein sequence ID" value="TVY23282.1"/>
    <property type="molecule type" value="Genomic_DNA"/>
</dbReference>
<dbReference type="Pfam" id="PF22958">
    <property type="entry name" value="Ltn1_1st"/>
    <property type="match status" value="1"/>
</dbReference>
<evidence type="ECO:0000256" key="2">
    <source>
        <dbReference type="ARBA" id="ARBA00004514"/>
    </source>
</evidence>
<proteinExistence type="inferred from homology"/>
<comment type="catalytic activity">
    <reaction evidence="1 16">
        <text>S-ubiquitinyl-[E2 ubiquitin-conjugating enzyme]-L-cysteine + [acceptor protein]-L-lysine = [E2 ubiquitin-conjugating enzyme]-L-cysteine + N(6)-ubiquitinyl-[acceptor protein]-L-lysine.</text>
        <dbReference type="EC" id="2.3.2.27"/>
    </reaction>
</comment>
<keyword evidence="10" id="KW-0677">Repeat</keyword>
<dbReference type="EC" id="2.3.2.27" evidence="5 16"/>
<evidence type="ECO:0000259" key="17">
    <source>
        <dbReference type="PROSITE" id="PS50089"/>
    </source>
</evidence>
<evidence type="ECO:0000256" key="13">
    <source>
        <dbReference type="ARBA" id="ARBA00022833"/>
    </source>
</evidence>
<evidence type="ECO:0000256" key="6">
    <source>
        <dbReference type="ARBA" id="ARBA00017157"/>
    </source>
</evidence>
<dbReference type="Pfam" id="PF22999">
    <property type="entry name" value="LTN1_E3_ligase_6th"/>
    <property type="match status" value="1"/>
</dbReference>
<dbReference type="InterPro" id="IPR054478">
    <property type="entry name" value="LTN1_UBC"/>
</dbReference>
<dbReference type="InterPro" id="IPR016024">
    <property type="entry name" value="ARM-type_fold"/>
</dbReference>
<comment type="subcellular location">
    <subcellularLocation>
        <location evidence="2">Cytoplasm</location>
        <location evidence="2">Cytosol</location>
    </subcellularLocation>
</comment>
<dbReference type="CDD" id="cd16491">
    <property type="entry name" value="RING-CH-C4HC3_LTN1"/>
    <property type="match status" value="1"/>
</dbReference>
<comment type="pathway">
    <text evidence="3 16">Protein modification; protein ubiquitination.</text>
</comment>
<dbReference type="UniPathway" id="UPA00143"/>
<dbReference type="GO" id="GO:0043023">
    <property type="term" value="F:ribosomal large subunit binding"/>
    <property type="evidence" value="ECO:0007669"/>
    <property type="project" value="TreeGrafter"/>
</dbReference>
<name>A0A8H8QUX3_9HELO</name>
<dbReference type="Pfam" id="PF23280">
    <property type="entry name" value="TPR_26"/>
    <property type="match status" value="1"/>
</dbReference>
<comment type="function">
    <text evidence="16">E3 ubiquitin-protein ligase. Component of the ribosome quality control complex (RQC), a ribosome-associated complex that mediates ubiquitination and extraction of incompletely synthesized nascent chains for proteasomal degradation.</text>
</comment>
<keyword evidence="9 16" id="KW-0479">Metal-binding</keyword>
<evidence type="ECO:0000313" key="19">
    <source>
        <dbReference type="Proteomes" id="UP000431533"/>
    </source>
</evidence>
<organism evidence="18 19">
    <name type="scientific">Lachnellula hyalina</name>
    <dbReference type="NCBI Taxonomy" id="1316788"/>
    <lineage>
        <taxon>Eukaryota</taxon>
        <taxon>Fungi</taxon>
        <taxon>Dikarya</taxon>
        <taxon>Ascomycota</taxon>
        <taxon>Pezizomycotina</taxon>
        <taxon>Leotiomycetes</taxon>
        <taxon>Helotiales</taxon>
        <taxon>Lachnaceae</taxon>
        <taxon>Lachnellula</taxon>
    </lineage>
</organism>
<dbReference type="Proteomes" id="UP000431533">
    <property type="component" value="Unassembled WGS sequence"/>
</dbReference>
<evidence type="ECO:0000256" key="5">
    <source>
        <dbReference type="ARBA" id="ARBA00012483"/>
    </source>
</evidence>
<evidence type="ECO:0000313" key="18">
    <source>
        <dbReference type="EMBL" id="TVY23282.1"/>
    </source>
</evidence>
<evidence type="ECO:0000256" key="15">
    <source>
        <dbReference type="PROSITE-ProRule" id="PRU00175"/>
    </source>
</evidence>